<dbReference type="AlphaFoldDB" id="A0A5E8HHD8"/>
<evidence type="ECO:0000256" key="6">
    <source>
        <dbReference type="ARBA" id="ARBA00025211"/>
    </source>
</evidence>
<evidence type="ECO:0000256" key="8">
    <source>
        <dbReference type="RuleBase" id="RU361137"/>
    </source>
</evidence>
<dbReference type="SUPFAM" id="SSF47005">
    <property type="entry name" value="Peripheral subunit-binding domain of 2-oxo acid dehydrogenase complex"/>
    <property type="match status" value="1"/>
</dbReference>
<dbReference type="PANTHER" id="PTHR23151:SF90">
    <property type="entry name" value="DIHYDROLIPOYLLYSINE-RESIDUE ACETYLTRANSFERASE COMPONENT OF PYRUVATE DEHYDROGENASE COMPLEX, MITOCHONDRIAL-RELATED"/>
    <property type="match status" value="1"/>
</dbReference>
<dbReference type="Proteomes" id="UP000013996">
    <property type="component" value="Unassembled WGS sequence"/>
</dbReference>
<dbReference type="InterPro" id="IPR000089">
    <property type="entry name" value="Biotin_lipoyl"/>
</dbReference>
<dbReference type="Gene3D" id="2.40.50.100">
    <property type="match status" value="1"/>
</dbReference>
<evidence type="ECO:0000256" key="3">
    <source>
        <dbReference type="ARBA" id="ARBA00022679"/>
    </source>
</evidence>
<feature type="compositionally biased region" description="Low complexity" evidence="9">
    <location>
        <begin position="131"/>
        <end position="143"/>
    </location>
</feature>
<dbReference type="SUPFAM" id="SSF51230">
    <property type="entry name" value="Single hybrid motif"/>
    <property type="match status" value="1"/>
</dbReference>
<reference evidence="12 13" key="1">
    <citation type="submission" date="2013-04" db="EMBL/GenBank/DDBJ databases">
        <authorList>
            <person name="Harkins D.M."/>
            <person name="Durkin A.S."/>
            <person name="Brinkac L.M."/>
            <person name="Haft D.H."/>
            <person name="Selengut J.D."/>
            <person name="Sanka R."/>
            <person name="DePew J."/>
            <person name="Purushe J."/>
            <person name="Hartskeerl R.A."/>
            <person name="Ahmed A."/>
            <person name="van der Linden H."/>
            <person name="Goris M.G.A."/>
            <person name="Vinetz J.M."/>
            <person name="Sutton G.G."/>
            <person name="Nierman W.C."/>
            <person name="Fouts D.E."/>
        </authorList>
    </citation>
    <scope>NUCLEOTIDE SEQUENCE [LARGE SCALE GENOMIC DNA]</scope>
    <source>
        <strain evidence="12 13">Sao Paulo</strain>
    </source>
</reference>
<dbReference type="PROSITE" id="PS51826">
    <property type="entry name" value="PSBD"/>
    <property type="match status" value="1"/>
</dbReference>
<dbReference type="Pfam" id="PF02817">
    <property type="entry name" value="E3_binding"/>
    <property type="match status" value="1"/>
</dbReference>
<dbReference type="OrthoDB" id="9805770at2"/>
<gene>
    <name evidence="12" type="ORF">LEP1GSC202_3857</name>
</gene>
<keyword evidence="3 8" id="KW-0808">Transferase</keyword>
<sequence length="468" mass="49827">MAKIQEMTQLSPTMEEGTIVKWLKKEGDAISPGDILAEVETDKAVMEMEAYDAGVILKIIQGEGTKLKVGEALAVIGKPGEDISALLANLPKPKPSGTSGQSPASSSPSPSTSIDPEESKKSLVSGNGETKSSSSENKISPSPQNLVPPANSPNQGQTVSSLPVPERTNGTTSPQRGTLRVLASPLAKSIAIEHGIDLHQVIGTGPDGRITKKDVLDSLNKGTGLARFGSEVQVADEIVNLNGMRKTIAKRLTESKQNLPHFYLNVDVNAKALESFRKEINEFQVSQNPESPTKVSLNDIIVKATAAALKLHPKVNASFQGDSILQFGRVDVGIAVSIEGGLLTPVIRDANRKSILQISSEVKELAKKARDRKLKPEEFTNGTFTISNLGMYGISRFTAIINEPESAILAVGTVEDKPVVENGVVIPGRILSLTLSCDHRVIDGAVGAEFLKTLRSFLEKPNLLLAVG</sequence>
<dbReference type="InterPro" id="IPR003016">
    <property type="entry name" value="2-oxoA_DH_lipoyl-BS"/>
</dbReference>
<feature type="domain" description="Peripheral subunit-binding (PSBD)" evidence="11">
    <location>
        <begin position="182"/>
        <end position="219"/>
    </location>
</feature>
<name>A0A5E8HHD8_9LEPT</name>
<dbReference type="InterPro" id="IPR045257">
    <property type="entry name" value="E2/Pdx1"/>
</dbReference>
<comment type="catalytic activity">
    <reaction evidence="7 8">
        <text>N(6)-[(R)-dihydrolipoyl]-L-lysyl-[protein] + acetyl-CoA = N(6)-[(R)-S(8)-acetyldihydrolipoyl]-L-lysyl-[protein] + CoA</text>
        <dbReference type="Rhea" id="RHEA:17017"/>
        <dbReference type="Rhea" id="RHEA-COMP:10475"/>
        <dbReference type="Rhea" id="RHEA-COMP:10478"/>
        <dbReference type="ChEBI" id="CHEBI:57287"/>
        <dbReference type="ChEBI" id="CHEBI:57288"/>
        <dbReference type="ChEBI" id="CHEBI:83100"/>
        <dbReference type="ChEBI" id="CHEBI:83111"/>
        <dbReference type="EC" id="2.3.1.12"/>
    </reaction>
</comment>
<feature type="domain" description="Lipoyl-binding" evidence="10">
    <location>
        <begin position="2"/>
        <end position="77"/>
    </location>
</feature>
<evidence type="ECO:0000256" key="5">
    <source>
        <dbReference type="ARBA" id="ARBA00023315"/>
    </source>
</evidence>
<protein>
    <recommendedName>
        <fullName evidence="8">Acetyltransferase component of pyruvate dehydrogenase complex</fullName>
        <ecNumber evidence="8">2.3.1.12</ecNumber>
    </recommendedName>
</protein>
<comment type="similarity">
    <text evidence="1 8">Belongs to the 2-oxoacid dehydrogenase family.</text>
</comment>
<comment type="subunit">
    <text evidence="2">Forms a 24-polypeptide structural core with octahedral symmetry.</text>
</comment>
<dbReference type="SUPFAM" id="SSF52777">
    <property type="entry name" value="CoA-dependent acyltransferases"/>
    <property type="match status" value="1"/>
</dbReference>
<evidence type="ECO:0000313" key="13">
    <source>
        <dbReference type="Proteomes" id="UP000013996"/>
    </source>
</evidence>
<evidence type="ECO:0000256" key="1">
    <source>
        <dbReference type="ARBA" id="ARBA00007317"/>
    </source>
</evidence>
<evidence type="ECO:0000256" key="9">
    <source>
        <dbReference type="SAM" id="MobiDB-lite"/>
    </source>
</evidence>
<dbReference type="CDD" id="cd06849">
    <property type="entry name" value="lipoyl_domain"/>
    <property type="match status" value="1"/>
</dbReference>
<keyword evidence="12" id="KW-0670">Pyruvate</keyword>
<dbReference type="EC" id="2.3.1.12" evidence="8"/>
<comment type="cofactor">
    <cofactor evidence="8">
        <name>(R)-lipoate</name>
        <dbReference type="ChEBI" id="CHEBI:83088"/>
    </cofactor>
    <text evidence="8">Binds 1 lipoyl cofactor covalently.</text>
</comment>
<evidence type="ECO:0000256" key="7">
    <source>
        <dbReference type="ARBA" id="ARBA00048370"/>
    </source>
</evidence>
<dbReference type="GO" id="GO:0004742">
    <property type="term" value="F:dihydrolipoyllysine-residue acetyltransferase activity"/>
    <property type="evidence" value="ECO:0007669"/>
    <property type="project" value="UniProtKB-UniRule"/>
</dbReference>
<dbReference type="GO" id="GO:0006086">
    <property type="term" value="P:pyruvate decarboxylation to acetyl-CoA"/>
    <property type="evidence" value="ECO:0007669"/>
    <property type="project" value="InterPro"/>
</dbReference>
<dbReference type="NCBIfam" id="TIGR01349">
    <property type="entry name" value="PDHac_trf_mito"/>
    <property type="match status" value="1"/>
</dbReference>
<evidence type="ECO:0000256" key="2">
    <source>
        <dbReference type="ARBA" id="ARBA00011484"/>
    </source>
</evidence>
<dbReference type="GO" id="GO:0045254">
    <property type="term" value="C:pyruvate dehydrogenase complex"/>
    <property type="evidence" value="ECO:0007669"/>
    <property type="project" value="UniProtKB-UniRule"/>
</dbReference>
<evidence type="ECO:0000259" key="10">
    <source>
        <dbReference type="PROSITE" id="PS50968"/>
    </source>
</evidence>
<dbReference type="InterPro" id="IPR023213">
    <property type="entry name" value="CAT-like_dom_sf"/>
</dbReference>
<comment type="function">
    <text evidence="6">The pyruvate dehydrogenase complex catalyzes the overall conversion of pyruvate to acetyl-CoA and CO(2). It contains multiple copies of three enzymatic components: pyruvate dehydrogenase (E1), dihydrolipoamide acetyltransferase (E2) and lipoamide dehydrogenase (E3).</text>
</comment>
<evidence type="ECO:0000256" key="4">
    <source>
        <dbReference type="ARBA" id="ARBA00022823"/>
    </source>
</evidence>
<dbReference type="Gene3D" id="3.30.559.10">
    <property type="entry name" value="Chloramphenicol acetyltransferase-like domain"/>
    <property type="match status" value="1"/>
</dbReference>
<dbReference type="Pfam" id="PF00364">
    <property type="entry name" value="Biotin_lipoyl"/>
    <property type="match status" value="1"/>
</dbReference>
<dbReference type="InterPro" id="IPR001078">
    <property type="entry name" value="2-oxoacid_DH_actylTfrase"/>
</dbReference>
<accession>A0A5E8HHD8</accession>
<dbReference type="FunFam" id="2.40.50.100:FF:000010">
    <property type="entry name" value="Acetyltransferase component of pyruvate dehydrogenase complex"/>
    <property type="match status" value="1"/>
</dbReference>
<proteinExistence type="inferred from homology"/>
<dbReference type="PANTHER" id="PTHR23151">
    <property type="entry name" value="DIHYDROLIPOAMIDE ACETYL/SUCCINYL-TRANSFERASE-RELATED"/>
    <property type="match status" value="1"/>
</dbReference>
<keyword evidence="4 8" id="KW-0450">Lipoyl</keyword>
<feature type="region of interest" description="Disordered" evidence="9">
    <location>
        <begin position="87"/>
        <end position="179"/>
    </location>
</feature>
<comment type="caution">
    <text evidence="12">The sequence shown here is derived from an EMBL/GenBank/DDBJ whole genome shotgun (WGS) entry which is preliminary data.</text>
</comment>
<dbReference type="EMBL" id="AOGX02000008">
    <property type="protein sequence ID" value="EOQ90705.1"/>
    <property type="molecule type" value="Genomic_DNA"/>
</dbReference>
<dbReference type="Gene3D" id="4.10.320.10">
    <property type="entry name" value="E3-binding domain"/>
    <property type="match status" value="1"/>
</dbReference>
<dbReference type="InterPro" id="IPR004167">
    <property type="entry name" value="PSBD"/>
</dbReference>
<feature type="compositionally biased region" description="Polar residues" evidence="9">
    <location>
        <begin position="152"/>
        <end position="161"/>
    </location>
</feature>
<dbReference type="STRING" id="1249483.LEP1GSC202_3857"/>
<organism evidence="12 13">
    <name type="scientific">Leptospira yanagawae serovar Saopaulo str. Sao Paulo = ATCC 700523</name>
    <dbReference type="NCBI Taxonomy" id="1249483"/>
    <lineage>
        <taxon>Bacteria</taxon>
        <taxon>Pseudomonadati</taxon>
        <taxon>Spirochaetota</taxon>
        <taxon>Spirochaetia</taxon>
        <taxon>Leptospirales</taxon>
        <taxon>Leptospiraceae</taxon>
        <taxon>Leptospira</taxon>
    </lineage>
</organism>
<dbReference type="PROSITE" id="PS50968">
    <property type="entry name" value="BIOTINYL_LIPOYL"/>
    <property type="match status" value="1"/>
</dbReference>
<dbReference type="InterPro" id="IPR036625">
    <property type="entry name" value="E3-bd_dom_sf"/>
</dbReference>
<feature type="compositionally biased region" description="Low complexity" evidence="9">
    <location>
        <begin position="95"/>
        <end position="113"/>
    </location>
</feature>
<evidence type="ECO:0000259" key="11">
    <source>
        <dbReference type="PROSITE" id="PS51826"/>
    </source>
</evidence>
<dbReference type="InterPro" id="IPR011053">
    <property type="entry name" value="Single_hybrid_motif"/>
</dbReference>
<dbReference type="InterPro" id="IPR006257">
    <property type="entry name" value="LAT1"/>
</dbReference>
<keyword evidence="5 8" id="KW-0012">Acyltransferase</keyword>
<dbReference type="Pfam" id="PF00198">
    <property type="entry name" value="2-oxoacid_dh"/>
    <property type="match status" value="1"/>
</dbReference>
<evidence type="ECO:0000313" key="12">
    <source>
        <dbReference type="EMBL" id="EOQ90705.1"/>
    </source>
</evidence>
<dbReference type="PROSITE" id="PS00189">
    <property type="entry name" value="LIPOYL"/>
    <property type="match status" value="1"/>
</dbReference>
<dbReference type="RefSeq" id="WP_015676021.1">
    <property type="nucleotide sequence ID" value="NZ_AOGX02000008.1"/>
</dbReference>